<feature type="transmembrane region" description="Helical" evidence="8">
    <location>
        <begin position="174"/>
        <end position="195"/>
    </location>
</feature>
<feature type="transmembrane region" description="Helical" evidence="8">
    <location>
        <begin position="231"/>
        <end position="249"/>
    </location>
</feature>
<feature type="transmembrane region" description="Helical" evidence="8">
    <location>
        <begin position="140"/>
        <end position="162"/>
    </location>
</feature>
<keyword evidence="7" id="KW-0460">Magnesium</keyword>
<comment type="caution">
    <text evidence="9">The sequence shown here is derived from an EMBL/GenBank/DDBJ whole genome shotgun (WGS) entry which is preliminary data.</text>
</comment>
<feature type="transmembrane region" description="Helical" evidence="8">
    <location>
        <begin position="50"/>
        <end position="73"/>
    </location>
</feature>
<keyword evidence="4 8" id="KW-0812">Transmembrane</keyword>
<dbReference type="Proteomes" id="UP000267159">
    <property type="component" value="Unassembled WGS sequence"/>
</dbReference>
<dbReference type="GO" id="GO:0005886">
    <property type="term" value="C:plasma membrane"/>
    <property type="evidence" value="ECO:0007669"/>
    <property type="project" value="UniProtKB-SubCell"/>
</dbReference>
<feature type="transmembrane region" description="Helical" evidence="8">
    <location>
        <begin position="201"/>
        <end position="219"/>
    </location>
</feature>
<dbReference type="CDD" id="cd06853">
    <property type="entry name" value="GT_WecA_like"/>
    <property type="match status" value="1"/>
</dbReference>
<dbReference type="PANTHER" id="PTHR22926:SF3">
    <property type="entry name" value="UNDECAPRENYL-PHOSPHATE ALPHA-N-ACETYLGLUCOSAMINYL 1-PHOSPHATE TRANSFERASE"/>
    <property type="match status" value="1"/>
</dbReference>
<sequence>MMYIYIGGTLLLSVLLATIVIPRIIFISYKKRLFDVPDARKVHKTPVPRLGGLAFLPVILISLCIITGIRYYMNEPVDPIWSSCLFMRYLFLVAGTTLLYLVGVADDLVGVGYRYKFVVQILSASFLSLSGLWINDLGGLLGLHAIPAFIGMPLTVFLVVYITNAINLIDGIDGLASGLTCIALGLLIIVCIFVGQWTHALLASATLGVVATFYYYNVFSVSGRKLFMGDAGSLTLGYILSFLILHFWTRQESWDPFELNLNMVTISTLLIPLLDVVRVFYSRAKDGRNPFLPDKNHIHHKLLRTGIRVRTVMITLLLLSLFLVVTNFLLSFYINATFMLLFDLVFWCVLHIIINRAIVKHEKITGRKWYKTYIHVPSNK</sequence>
<dbReference type="Pfam" id="PF00953">
    <property type="entry name" value="Glycos_transf_4"/>
    <property type="match status" value="1"/>
</dbReference>
<dbReference type="STRING" id="1235814.GCA_000613385_03467"/>
<evidence type="ECO:0000256" key="3">
    <source>
        <dbReference type="ARBA" id="ARBA00022679"/>
    </source>
</evidence>
<feature type="binding site" evidence="7">
    <location>
        <position position="167"/>
    </location>
    <ligand>
        <name>Mg(2+)</name>
        <dbReference type="ChEBI" id="CHEBI:18420"/>
    </ligand>
</feature>
<comment type="subcellular location">
    <subcellularLocation>
        <location evidence="1">Cell membrane</location>
        <topology evidence="1">Multi-pass membrane protein</topology>
    </subcellularLocation>
</comment>
<organism evidence="9 10">
    <name type="scientific">Bacteroides acidifaciens</name>
    <dbReference type="NCBI Taxonomy" id="85831"/>
    <lineage>
        <taxon>Bacteria</taxon>
        <taxon>Pseudomonadati</taxon>
        <taxon>Bacteroidota</taxon>
        <taxon>Bacteroidia</taxon>
        <taxon>Bacteroidales</taxon>
        <taxon>Bacteroidaceae</taxon>
        <taxon>Bacteroides</taxon>
    </lineage>
</organism>
<feature type="binding site" evidence="7">
    <location>
        <position position="230"/>
    </location>
    <ligand>
        <name>Mg(2+)</name>
        <dbReference type="ChEBI" id="CHEBI:18420"/>
    </ligand>
</feature>
<protein>
    <submittedName>
        <fullName evidence="9">Undecaprenyl/decaprenyl-phosphate alpha-N-acetylglucosaminyl 1-phosphate transferase</fullName>
    </submittedName>
</protein>
<dbReference type="EMBL" id="RAZM01000021">
    <property type="protein sequence ID" value="RLT80341.1"/>
    <property type="molecule type" value="Genomic_DNA"/>
</dbReference>
<dbReference type="InterPro" id="IPR000715">
    <property type="entry name" value="Glycosyl_transferase_4"/>
</dbReference>
<feature type="transmembrane region" description="Helical" evidence="8">
    <location>
        <begin position="85"/>
        <end position="105"/>
    </location>
</feature>
<dbReference type="GO" id="GO:0044038">
    <property type="term" value="P:cell wall macromolecule biosynthetic process"/>
    <property type="evidence" value="ECO:0007669"/>
    <property type="project" value="TreeGrafter"/>
</dbReference>
<proteinExistence type="predicted"/>
<name>A0A3L8A9E9_9BACE</name>
<evidence type="ECO:0000256" key="4">
    <source>
        <dbReference type="ARBA" id="ARBA00022692"/>
    </source>
</evidence>
<evidence type="ECO:0000256" key="1">
    <source>
        <dbReference type="ARBA" id="ARBA00004651"/>
    </source>
</evidence>
<dbReference type="GO" id="GO:0016780">
    <property type="term" value="F:phosphotransferase activity, for other substituted phosphate groups"/>
    <property type="evidence" value="ECO:0007669"/>
    <property type="project" value="InterPro"/>
</dbReference>
<dbReference type="PANTHER" id="PTHR22926">
    <property type="entry name" value="PHOSPHO-N-ACETYLMURAMOYL-PENTAPEPTIDE-TRANSFERASE"/>
    <property type="match status" value="1"/>
</dbReference>
<feature type="transmembrane region" description="Helical" evidence="8">
    <location>
        <begin position="311"/>
        <end position="334"/>
    </location>
</feature>
<dbReference type="GO" id="GO:0046872">
    <property type="term" value="F:metal ion binding"/>
    <property type="evidence" value="ECO:0007669"/>
    <property type="project" value="UniProtKB-KW"/>
</dbReference>
<keyword evidence="2" id="KW-1003">Cell membrane</keyword>
<feature type="transmembrane region" description="Helical" evidence="8">
    <location>
        <begin position="261"/>
        <end position="281"/>
    </location>
</feature>
<evidence type="ECO:0000256" key="6">
    <source>
        <dbReference type="ARBA" id="ARBA00023136"/>
    </source>
</evidence>
<feature type="transmembrane region" description="Helical" evidence="8">
    <location>
        <begin position="6"/>
        <end position="29"/>
    </location>
</feature>
<dbReference type="RefSeq" id="WP_121765936.1">
    <property type="nucleotide sequence ID" value="NZ_RAZM01000021.1"/>
</dbReference>
<keyword evidence="5 8" id="KW-1133">Transmembrane helix</keyword>
<dbReference type="GO" id="GO:0071555">
    <property type="term" value="P:cell wall organization"/>
    <property type="evidence" value="ECO:0007669"/>
    <property type="project" value="TreeGrafter"/>
</dbReference>
<keyword evidence="7" id="KW-0479">Metal-binding</keyword>
<accession>A0A3L8A9E9</accession>
<evidence type="ECO:0000256" key="5">
    <source>
        <dbReference type="ARBA" id="ARBA00022989"/>
    </source>
</evidence>
<gene>
    <name evidence="9" type="ORF">D7Y07_08595</name>
</gene>
<keyword evidence="3 9" id="KW-0808">Transferase</keyword>
<evidence type="ECO:0000256" key="2">
    <source>
        <dbReference type="ARBA" id="ARBA00022475"/>
    </source>
</evidence>
<keyword evidence="6 8" id="KW-0472">Membrane</keyword>
<dbReference type="PROSITE" id="PS01348">
    <property type="entry name" value="MRAY_2"/>
    <property type="match status" value="1"/>
</dbReference>
<feature type="transmembrane region" description="Helical" evidence="8">
    <location>
        <begin position="340"/>
        <end position="359"/>
    </location>
</feature>
<evidence type="ECO:0000313" key="9">
    <source>
        <dbReference type="EMBL" id="RLT80341.1"/>
    </source>
</evidence>
<comment type="cofactor">
    <cofactor evidence="7">
        <name>Mg(2+)</name>
        <dbReference type="ChEBI" id="CHEBI:18420"/>
    </cofactor>
</comment>
<dbReference type="AlphaFoldDB" id="A0A3L8A9E9"/>
<evidence type="ECO:0000256" key="8">
    <source>
        <dbReference type="SAM" id="Phobius"/>
    </source>
</evidence>
<evidence type="ECO:0000256" key="7">
    <source>
        <dbReference type="PIRSR" id="PIRSR600715-1"/>
    </source>
</evidence>
<feature type="transmembrane region" description="Helical" evidence="8">
    <location>
        <begin position="117"/>
        <end position="134"/>
    </location>
</feature>
<dbReference type="GO" id="GO:0009103">
    <property type="term" value="P:lipopolysaccharide biosynthetic process"/>
    <property type="evidence" value="ECO:0007669"/>
    <property type="project" value="TreeGrafter"/>
</dbReference>
<evidence type="ECO:0000313" key="10">
    <source>
        <dbReference type="Proteomes" id="UP000267159"/>
    </source>
</evidence>
<reference evidence="9 10" key="1">
    <citation type="submission" date="2018-09" db="EMBL/GenBank/DDBJ databases">
        <title>Murine metabolic-syndrome-specific gut microbial biobank.</title>
        <authorList>
            <person name="Liu C."/>
        </authorList>
    </citation>
    <scope>NUCLEOTIDE SEQUENCE [LARGE SCALE GENOMIC DNA]</scope>
    <source>
        <strain evidence="9 10">0.1X-D8-26</strain>
    </source>
</reference>
<dbReference type="InterPro" id="IPR018480">
    <property type="entry name" value="PNAcMuramoyl-5peptid_Trfase_CS"/>
</dbReference>